<dbReference type="PANTHER" id="PTHR43355">
    <property type="entry name" value="FLAVIN REDUCTASE (NADPH)"/>
    <property type="match status" value="1"/>
</dbReference>
<dbReference type="SUPFAM" id="SSF51735">
    <property type="entry name" value="NAD(P)-binding Rossmann-fold domains"/>
    <property type="match status" value="1"/>
</dbReference>
<organism evidence="2 3">
    <name type="scientific">Paenibacillus flagellatus</name>
    <dbReference type="NCBI Taxonomy" id="2211139"/>
    <lineage>
        <taxon>Bacteria</taxon>
        <taxon>Bacillati</taxon>
        <taxon>Bacillota</taxon>
        <taxon>Bacilli</taxon>
        <taxon>Bacillales</taxon>
        <taxon>Paenibacillaceae</taxon>
        <taxon>Paenibacillus</taxon>
    </lineage>
</organism>
<dbReference type="RefSeq" id="WP_110840675.1">
    <property type="nucleotide sequence ID" value="NZ_QJVJ01000005.1"/>
</dbReference>
<dbReference type="AlphaFoldDB" id="A0A2V5KXM7"/>
<dbReference type="Pfam" id="PF13460">
    <property type="entry name" value="NAD_binding_10"/>
    <property type="match status" value="1"/>
</dbReference>
<keyword evidence="3" id="KW-1185">Reference proteome</keyword>
<feature type="domain" description="NAD(P)-binding" evidence="1">
    <location>
        <begin position="12"/>
        <end position="201"/>
    </location>
</feature>
<gene>
    <name evidence="2" type="ORF">DLM86_14265</name>
</gene>
<accession>A0A2V5KXM7</accession>
<dbReference type="GO" id="GO:0016646">
    <property type="term" value="F:oxidoreductase activity, acting on the CH-NH group of donors, NAD or NADP as acceptor"/>
    <property type="evidence" value="ECO:0007669"/>
    <property type="project" value="TreeGrafter"/>
</dbReference>
<dbReference type="InterPro" id="IPR016040">
    <property type="entry name" value="NAD(P)-bd_dom"/>
</dbReference>
<protein>
    <submittedName>
        <fullName evidence="2">NADH-flavin reductase</fullName>
    </submittedName>
</protein>
<reference evidence="2 3" key="1">
    <citation type="submission" date="2018-05" db="EMBL/GenBank/DDBJ databases">
        <title>Paenibacillus flagellatus sp. nov., isolated from selenium mineral soil.</title>
        <authorList>
            <person name="Dai X."/>
        </authorList>
    </citation>
    <scope>NUCLEOTIDE SEQUENCE [LARGE SCALE GENOMIC DNA]</scope>
    <source>
        <strain evidence="2 3">DXL2</strain>
    </source>
</reference>
<dbReference type="EMBL" id="QJVJ01000005">
    <property type="protein sequence ID" value="PYI54616.1"/>
    <property type="molecule type" value="Genomic_DNA"/>
</dbReference>
<dbReference type="CDD" id="cd05244">
    <property type="entry name" value="BVR-B_like_SDR_a"/>
    <property type="match status" value="1"/>
</dbReference>
<dbReference type="Gene3D" id="3.40.50.720">
    <property type="entry name" value="NAD(P)-binding Rossmann-like Domain"/>
    <property type="match status" value="1"/>
</dbReference>
<proteinExistence type="predicted"/>
<comment type="caution">
    <text evidence="2">The sequence shown here is derived from an EMBL/GenBank/DDBJ whole genome shotgun (WGS) entry which is preliminary data.</text>
</comment>
<evidence type="ECO:0000313" key="2">
    <source>
        <dbReference type="EMBL" id="PYI54616.1"/>
    </source>
</evidence>
<dbReference type="InterPro" id="IPR036291">
    <property type="entry name" value="NAD(P)-bd_dom_sf"/>
</dbReference>
<dbReference type="InterPro" id="IPR051606">
    <property type="entry name" value="Polyketide_Oxido-like"/>
</dbReference>
<sequence length="213" mass="23341">MEKRTGKMAVIGGTGKVGRAIVKQALEDGYAVRMLARNPERVTAADSRLAIVQGDARDRAAIASLLADCDVVINAFGQPNKETFPLYSLVTGQIVEIMKEKGIRRYIGVTGASLDVPGDRKSIPNRIGAALFRLSYPAMMKDKAKELAVLRNSDADWTLFRISFVTEGPAIGRIRFDEGDMPGLRVRSADLARFIVGHIQDSRFVRAFPFVSN</sequence>
<dbReference type="Proteomes" id="UP000247476">
    <property type="component" value="Unassembled WGS sequence"/>
</dbReference>
<dbReference type="PANTHER" id="PTHR43355:SF2">
    <property type="entry name" value="FLAVIN REDUCTASE (NADPH)"/>
    <property type="match status" value="1"/>
</dbReference>
<name>A0A2V5KXM7_9BACL</name>
<evidence type="ECO:0000259" key="1">
    <source>
        <dbReference type="Pfam" id="PF13460"/>
    </source>
</evidence>
<dbReference type="OrthoDB" id="9790734at2"/>
<evidence type="ECO:0000313" key="3">
    <source>
        <dbReference type="Proteomes" id="UP000247476"/>
    </source>
</evidence>